<accession>A0ABW0I2S1</accession>
<sequence>MSQSPRDAIIGLIGKEEGLVSFLLVANPFSYRQLIDGMDRLALVVTDAPDPVKDTEHWMWNDHRILVRRVSPEHLESWIVSGSNRNVIYWLLQGDLLIDRGGYLAMLRARLLEGSPLMKERKLLSEFSRLVRSYLQAKQDLADGQALDAYSNVLSSLHYWAHIALLEEGMQPELTVWEQMRRVNPGIYKLFEELTTSRETLEQRVQLVLLACEFSILNKMESSCALLIRLIESRAEGWTPAELKLHPDLAGLSLELSVLLQKLVSRGCIRETIRSSPLGYSGLLELKYASKV</sequence>
<dbReference type="RefSeq" id="WP_378139053.1">
    <property type="nucleotide sequence ID" value="NZ_JBHSMI010000067.1"/>
</dbReference>
<dbReference type="Gene3D" id="1.20.120.330">
    <property type="entry name" value="Nucleotidyltransferases domain 2"/>
    <property type="match status" value="1"/>
</dbReference>
<dbReference type="InterPro" id="IPR029348">
    <property type="entry name" value="NTF-like"/>
</dbReference>
<protein>
    <submittedName>
        <fullName evidence="3">Nucleotidyltransferase-like protein</fullName>
    </submittedName>
</protein>
<evidence type="ECO:0000313" key="3">
    <source>
        <dbReference type="EMBL" id="MFC5406880.1"/>
    </source>
</evidence>
<dbReference type="Gene3D" id="3.30.460.10">
    <property type="entry name" value="Beta Polymerase, domain 2"/>
    <property type="match status" value="1"/>
</dbReference>
<dbReference type="EMBL" id="JBHSMI010000067">
    <property type="protein sequence ID" value="MFC5406880.1"/>
    <property type="molecule type" value="Genomic_DNA"/>
</dbReference>
<organism evidence="3 4">
    <name type="scientific">Cohnella soli</name>
    <dbReference type="NCBI Taxonomy" id="425005"/>
    <lineage>
        <taxon>Bacteria</taxon>
        <taxon>Bacillati</taxon>
        <taxon>Bacillota</taxon>
        <taxon>Bacilli</taxon>
        <taxon>Bacillales</taxon>
        <taxon>Paenibacillaceae</taxon>
        <taxon>Cohnella</taxon>
    </lineage>
</organism>
<dbReference type="Pfam" id="PF22339">
    <property type="entry name" value="YgxA-like_sub_bind"/>
    <property type="match status" value="1"/>
</dbReference>
<dbReference type="Proteomes" id="UP001596113">
    <property type="component" value="Unassembled WGS sequence"/>
</dbReference>
<dbReference type="Pfam" id="PF14540">
    <property type="entry name" value="NTF-like"/>
    <property type="match status" value="1"/>
</dbReference>
<evidence type="ECO:0000259" key="1">
    <source>
        <dbReference type="Pfam" id="PF14540"/>
    </source>
</evidence>
<gene>
    <name evidence="3" type="ORF">ACFPOF_29500</name>
</gene>
<evidence type="ECO:0000313" key="4">
    <source>
        <dbReference type="Proteomes" id="UP001596113"/>
    </source>
</evidence>
<reference evidence="4" key="1">
    <citation type="journal article" date="2019" name="Int. J. Syst. Evol. Microbiol.">
        <title>The Global Catalogue of Microorganisms (GCM) 10K type strain sequencing project: providing services to taxonomists for standard genome sequencing and annotation.</title>
        <authorList>
            <consortium name="The Broad Institute Genomics Platform"/>
            <consortium name="The Broad Institute Genome Sequencing Center for Infectious Disease"/>
            <person name="Wu L."/>
            <person name="Ma J."/>
        </authorList>
    </citation>
    <scope>NUCLEOTIDE SEQUENCE [LARGE SCALE GENOMIC DNA]</scope>
    <source>
        <strain evidence="4">CGMCC 1.18575</strain>
    </source>
</reference>
<dbReference type="InterPro" id="IPR054515">
    <property type="entry name" value="YgxA-like_substrate-bd"/>
</dbReference>
<dbReference type="InterPro" id="IPR043519">
    <property type="entry name" value="NT_sf"/>
</dbReference>
<comment type="caution">
    <text evidence="3">The sequence shown here is derived from an EMBL/GenBank/DDBJ whole genome shotgun (WGS) entry which is preliminary data.</text>
</comment>
<proteinExistence type="predicted"/>
<feature type="domain" description="YgxA-like substrate binding" evidence="2">
    <location>
        <begin position="122"/>
        <end position="219"/>
    </location>
</feature>
<feature type="domain" description="Nucleotidyltransferase-like" evidence="1">
    <location>
        <begin position="19"/>
        <end position="113"/>
    </location>
</feature>
<name>A0ABW0I2S1_9BACL</name>
<evidence type="ECO:0000259" key="2">
    <source>
        <dbReference type="Pfam" id="PF22339"/>
    </source>
</evidence>
<keyword evidence="4" id="KW-1185">Reference proteome</keyword>